<gene>
    <name evidence="5" type="ORF">M569_09888</name>
</gene>
<sequence length="731" mass="81735">MISDQIQPHSDNGVRSTMEHNDAALPTVSETGDDLDGVETYLDERGRLRVSRMRALGIRMTRDLQRNLDLMKEIEEEKEENQEDDSSECVLNQDFADRENPRISDDVLEHIEPSGARIEISFDDTRGVDIGDELFSRLVAGDPRIDFSVDQSDSAKEPLLSPSDNEWEEPSGARIEISFDDTPGVDIGDELFSRLVAGDPRIDFSVDQSDSVKEPFLSSSDNEWEEGSIETKKVTLQCDDGLSDEGETERRTVTKGALQEEADLQEAIRRSLDDASCSKSTFDFHEYHVSEGARSKSSASGFSESFLGISSLGDSAASKEFTSKQSLPKNMHLQDADGSEAMTEEKFVNALPEEFSPSAEVTNHPVYEQMGTVIEANAGASSGSVLRSATSDEIFCDTMEPSAGLDDAECTVGEKLITMASTTMKPSHSKDNEDEEIIKGRLEEEILHLDKESDELGIEQRKLERNAESVSGEMFAECQELLQMFGLPYIIAPMEAEAQCAFMELSNLVDGVVTDDSDALLFGSRSVYKNIFDDRKYVETYFMKASYPPWLTLTSEKCGIGIVNAIEVVNAFPDKEGLREFRQWIESPDPSILGNPKKKGSKGSETVKGTSDEQCSERKKQMFMENHRNVSKNWHVPSSFPSEAVIYAYASPQVDRSTDPFSWGKPDLFALRRLCSEKFGWGNSKADELLVPVLKEYNKHETQMRLEAFYTFNERFAKIRSKRIRKAVKGM</sequence>
<dbReference type="OrthoDB" id="31113at2759"/>
<dbReference type="InterPro" id="IPR019974">
    <property type="entry name" value="XPG_CS"/>
</dbReference>
<proteinExistence type="predicted"/>
<dbReference type="GO" id="GO:0003697">
    <property type="term" value="F:single-stranded DNA binding"/>
    <property type="evidence" value="ECO:0007669"/>
    <property type="project" value="TreeGrafter"/>
</dbReference>
<evidence type="ECO:0000313" key="5">
    <source>
        <dbReference type="EMBL" id="EPS64890.1"/>
    </source>
</evidence>
<dbReference type="PANTHER" id="PTHR16171">
    <property type="entry name" value="DNA REPAIR PROTEIN COMPLEMENTING XP-G CELLS-RELATED"/>
    <property type="match status" value="1"/>
</dbReference>
<dbReference type="InterPro" id="IPR006086">
    <property type="entry name" value="XPG-I_dom"/>
</dbReference>
<dbReference type="EMBL" id="AUSU01004545">
    <property type="protein sequence ID" value="EPS64890.1"/>
    <property type="molecule type" value="Genomic_DNA"/>
</dbReference>
<evidence type="ECO:0000256" key="2">
    <source>
        <dbReference type="ARBA" id="ARBA00023242"/>
    </source>
</evidence>
<feature type="region of interest" description="Disordered" evidence="3">
    <location>
        <begin position="149"/>
        <end position="168"/>
    </location>
</feature>
<comment type="caution">
    <text evidence="5">The sequence shown here is derived from an EMBL/GenBank/DDBJ whole genome shotgun (WGS) entry which is preliminary data.</text>
</comment>
<reference evidence="5 6" key="1">
    <citation type="journal article" date="2013" name="BMC Genomics">
        <title>The miniature genome of a carnivorous plant Genlisea aurea contains a low number of genes and short non-coding sequences.</title>
        <authorList>
            <person name="Leushkin E.V."/>
            <person name="Sutormin R.A."/>
            <person name="Nabieva E.R."/>
            <person name="Penin A.A."/>
            <person name="Kondrashov A.S."/>
            <person name="Logacheva M.D."/>
        </authorList>
    </citation>
    <scope>NUCLEOTIDE SEQUENCE [LARGE SCALE GENOMIC DNA]</scope>
</reference>
<dbReference type="InterPro" id="IPR036279">
    <property type="entry name" value="5-3_exonuclease_C_sf"/>
</dbReference>
<dbReference type="PROSITE" id="PS00842">
    <property type="entry name" value="XPG_2"/>
    <property type="match status" value="1"/>
</dbReference>
<dbReference type="Proteomes" id="UP000015453">
    <property type="component" value="Unassembled WGS sequence"/>
</dbReference>
<dbReference type="CDD" id="cd09868">
    <property type="entry name" value="PIN_XPG_RAD2"/>
    <property type="match status" value="1"/>
</dbReference>
<keyword evidence="2" id="KW-0539">Nucleus</keyword>
<organism evidence="5 6">
    <name type="scientific">Genlisea aurea</name>
    <dbReference type="NCBI Taxonomy" id="192259"/>
    <lineage>
        <taxon>Eukaryota</taxon>
        <taxon>Viridiplantae</taxon>
        <taxon>Streptophyta</taxon>
        <taxon>Embryophyta</taxon>
        <taxon>Tracheophyta</taxon>
        <taxon>Spermatophyta</taxon>
        <taxon>Magnoliopsida</taxon>
        <taxon>eudicotyledons</taxon>
        <taxon>Gunneridae</taxon>
        <taxon>Pentapetalae</taxon>
        <taxon>asterids</taxon>
        <taxon>lamiids</taxon>
        <taxon>Lamiales</taxon>
        <taxon>Lentibulariaceae</taxon>
        <taxon>Genlisea</taxon>
    </lineage>
</organism>
<dbReference type="InterPro" id="IPR006084">
    <property type="entry name" value="XPG/Rad2"/>
</dbReference>
<feature type="region of interest" description="Disordered" evidence="3">
    <location>
        <begin position="589"/>
        <end position="616"/>
    </location>
</feature>
<dbReference type="AlphaFoldDB" id="S8CDH0"/>
<evidence type="ECO:0000256" key="3">
    <source>
        <dbReference type="SAM" id="MobiDB-lite"/>
    </source>
</evidence>
<dbReference type="GO" id="GO:0005634">
    <property type="term" value="C:nucleus"/>
    <property type="evidence" value="ECO:0007669"/>
    <property type="project" value="UniProtKB-SubCell"/>
</dbReference>
<feature type="compositionally biased region" description="Polar residues" evidence="3">
    <location>
        <begin position="603"/>
        <end position="613"/>
    </location>
</feature>
<dbReference type="Gene3D" id="3.40.50.1010">
    <property type="entry name" value="5'-nuclease"/>
    <property type="match status" value="1"/>
</dbReference>
<comment type="subcellular location">
    <subcellularLocation>
        <location evidence="1">Nucleus</location>
    </subcellularLocation>
</comment>
<protein>
    <recommendedName>
        <fullName evidence="4">XPG-I domain-containing protein</fullName>
    </recommendedName>
</protein>
<evidence type="ECO:0000313" key="6">
    <source>
        <dbReference type="Proteomes" id="UP000015453"/>
    </source>
</evidence>
<feature type="domain" description="XPG-I" evidence="4">
    <location>
        <begin position="483"/>
        <end position="553"/>
    </location>
</feature>
<dbReference type="GO" id="GO:0016788">
    <property type="term" value="F:hydrolase activity, acting on ester bonds"/>
    <property type="evidence" value="ECO:0007669"/>
    <property type="project" value="InterPro"/>
</dbReference>
<dbReference type="GO" id="GO:0004520">
    <property type="term" value="F:DNA endonuclease activity"/>
    <property type="evidence" value="ECO:0007669"/>
    <property type="project" value="TreeGrafter"/>
</dbReference>
<dbReference type="InterPro" id="IPR029060">
    <property type="entry name" value="PIN-like_dom_sf"/>
</dbReference>
<name>S8CDH0_9LAMI</name>
<evidence type="ECO:0000256" key="1">
    <source>
        <dbReference type="ARBA" id="ARBA00004123"/>
    </source>
</evidence>
<evidence type="ECO:0000259" key="4">
    <source>
        <dbReference type="SMART" id="SM00484"/>
    </source>
</evidence>
<keyword evidence="6" id="KW-1185">Reference proteome</keyword>
<dbReference type="Pfam" id="PF00867">
    <property type="entry name" value="XPG_I"/>
    <property type="match status" value="1"/>
</dbReference>
<dbReference type="SUPFAM" id="SSF88723">
    <property type="entry name" value="PIN domain-like"/>
    <property type="match status" value="1"/>
</dbReference>
<dbReference type="SUPFAM" id="SSF47807">
    <property type="entry name" value="5' to 3' exonuclease, C-terminal subdomain"/>
    <property type="match status" value="1"/>
</dbReference>
<accession>S8CDH0</accession>
<dbReference type="PANTHER" id="PTHR16171:SF7">
    <property type="entry name" value="DNA REPAIR PROTEIN RAD2"/>
    <property type="match status" value="1"/>
</dbReference>
<dbReference type="PRINTS" id="PR00853">
    <property type="entry name" value="XPGRADSUPER"/>
</dbReference>
<feature type="non-terminal residue" evidence="5">
    <location>
        <position position="731"/>
    </location>
</feature>
<dbReference type="SMART" id="SM00484">
    <property type="entry name" value="XPGI"/>
    <property type="match status" value="1"/>
</dbReference>